<feature type="non-terminal residue" evidence="1">
    <location>
        <position position="1"/>
    </location>
</feature>
<dbReference type="EMBL" id="UINC01213212">
    <property type="protein sequence ID" value="SVE37885.1"/>
    <property type="molecule type" value="Genomic_DNA"/>
</dbReference>
<gene>
    <name evidence="1" type="ORF">METZ01_LOCUS490739</name>
</gene>
<proteinExistence type="predicted"/>
<evidence type="ECO:0000313" key="1">
    <source>
        <dbReference type="EMBL" id="SVE37885.1"/>
    </source>
</evidence>
<accession>A0A383D0X2</accession>
<dbReference type="AlphaFoldDB" id="A0A383D0X2"/>
<name>A0A383D0X2_9ZZZZ</name>
<reference evidence="1" key="1">
    <citation type="submission" date="2018-05" db="EMBL/GenBank/DDBJ databases">
        <authorList>
            <person name="Lanie J.A."/>
            <person name="Ng W.-L."/>
            <person name="Kazmierczak K.M."/>
            <person name="Andrzejewski T.M."/>
            <person name="Davidsen T.M."/>
            <person name="Wayne K.J."/>
            <person name="Tettelin H."/>
            <person name="Glass J.I."/>
            <person name="Rusch D."/>
            <person name="Podicherti R."/>
            <person name="Tsui H.-C.T."/>
            <person name="Winkler M.E."/>
        </authorList>
    </citation>
    <scope>NUCLEOTIDE SEQUENCE</scope>
</reference>
<sequence length="150" mass="16613">RRVKLETNVITFGQLVKLDIVLIDESSFWTNPINHKWSEIPEGQSPFGSFDVSEVILDILGSMQNPEKINNASGNIQEISGRVEAKVFEPLVGISDPSKIADVVLSIDLETMNVISARIEGQVNPLDEEGVIRIIDIWDVDAEFSVDPPL</sequence>
<organism evidence="1">
    <name type="scientific">marine metagenome</name>
    <dbReference type="NCBI Taxonomy" id="408172"/>
    <lineage>
        <taxon>unclassified sequences</taxon>
        <taxon>metagenomes</taxon>
        <taxon>ecological metagenomes</taxon>
    </lineage>
</organism>
<protein>
    <submittedName>
        <fullName evidence="1">Uncharacterized protein</fullName>
    </submittedName>
</protein>